<feature type="transmembrane region" description="Helical" evidence="1">
    <location>
        <begin position="88"/>
        <end position="110"/>
    </location>
</feature>
<gene>
    <name evidence="2" type="ORF">D0436_15690</name>
</gene>
<sequence>MRSLSYFVVIALGTYIGYHFIGLAALYFWVGIIENIQTPSPTTAKIIIYLLSTPGWAFMLFLLFRVYICVRQKQIIVPSSYTGLYYKIGIVIAFLSFLAFFGTFVSALGLPTGGMSGAPLAMVIFPAGLISAALMLRFEIPEIWRHLCNAS</sequence>
<dbReference type="EMBL" id="CP031775">
    <property type="protein sequence ID" value="QDZ91784.1"/>
    <property type="molecule type" value="Genomic_DNA"/>
</dbReference>
<accession>A0A5B8QZ91</accession>
<name>A0A5B8QZ91_9GAMM</name>
<feature type="transmembrane region" description="Helical" evidence="1">
    <location>
        <begin position="7"/>
        <end position="30"/>
    </location>
</feature>
<dbReference type="Proteomes" id="UP000321124">
    <property type="component" value="Chromosome"/>
</dbReference>
<keyword evidence="1" id="KW-0472">Membrane</keyword>
<evidence type="ECO:0008006" key="4">
    <source>
        <dbReference type="Google" id="ProtNLM"/>
    </source>
</evidence>
<reference evidence="2 3" key="1">
    <citation type="journal article" date="2019" name="Ecotoxicol. Environ. Saf.">
        <title>Microbial characterization of heavy metal resistant bacterial strains isolated from an electroplating wastewater treatment plant.</title>
        <authorList>
            <person name="Cai X."/>
            <person name="Zheng X."/>
            <person name="Zhang D."/>
            <person name="Iqbal W."/>
            <person name="Liu C."/>
            <person name="Yang B."/>
            <person name="Zhao X."/>
            <person name="Lu X."/>
            <person name="Mao Y."/>
        </authorList>
    </citation>
    <scope>NUCLEOTIDE SEQUENCE [LARGE SCALE GENOMIC DNA]</scope>
    <source>
        <strain evidence="2 3">Ni1-3</strain>
    </source>
</reference>
<evidence type="ECO:0000313" key="2">
    <source>
        <dbReference type="EMBL" id="QDZ91784.1"/>
    </source>
</evidence>
<evidence type="ECO:0000256" key="1">
    <source>
        <dbReference type="SAM" id="Phobius"/>
    </source>
</evidence>
<evidence type="ECO:0000313" key="3">
    <source>
        <dbReference type="Proteomes" id="UP000321124"/>
    </source>
</evidence>
<dbReference type="RefSeq" id="WP_208659572.1">
    <property type="nucleotide sequence ID" value="NZ_CP031775.2"/>
</dbReference>
<proteinExistence type="predicted"/>
<feature type="transmembrane region" description="Helical" evidence="1">
    <location>
        <begin position="116"/>
        <end position="136"/>
    </location>
</feature>
<organism evidence="2 3">
    <name type="scientific">Shewanella decolorationis</name>
    <dbReference type="NCBI Taxonomy" id="256839"/>
    <lineage>
        <taxon>Bacteria</taxon>
        <taxon>Pseudomonadati</taxon>
        <taxon>Pseudomonadota</taxon>
        <taxon>Gammaproteobacteria</taxon>
        <taxon>Alteromonadales</taxon>
        <taxon>Shewanellaceae</taxon>
        <taxon>Shewanella</taxon>
    </lineage>
</organism>
<protein>
    <recommendedName>
        <fullName evidence="4">DUF2975 domain-containing protein</fullName>
    </recommendedName>
</protein>
<dbReference type="AlphaFoldDB" id="A0A5B8QZ91"/>
<keyword evidence="1" id="KW-0812">Transmembrane</keyword>
<dbReference type="KEGG" id="sdeo:D0436_15690"/>
<keyword evidence="1" id="KW-1133">Transmembrane helix</keyword>
<feature type="transmembrane region" description="Helical" evidence="1">
    <location>
        <begin position="46"/>
        <end position="68"/>
    </location>
</feature>